<keyword evidence="2" id="KW-0238">DNA-binding</keyword>
<dbReference type="SMART" id="SM00421">
    <property type="entry name" value="HTH_LUXR"/>
    <property type="match status" value="1"/>
</dbReference>
<evidence type="ECO:0000256" key="2">
    <source>
        <dbReference type="ARBA" id="ARBA00023125"/>
    </source>
</evidence>
<dbReference type="InterPro" id="IPR025091">
    <property type="entry name" value="DUF4019"/>
</dbReference>
<dbReference type="PROSITE" id="PS50043">
    <property type="entry name" value="HTH_LUXR_2"/>
    <property type="match status" value="1"/>
</dbReference>
<dbReference type="Proteomes" id="UP000433104">
    <property type="component" value="Unassembled WGS sequence"/>
</dbReference>
<dbReference type="PANTHER" id="PTHR44688">
    <property type="entry name" value="DNA-BINDING TRANSCRIPTIONAL ACTIVATOR DEVR_DOSR"/>
    <property type="match status" value="1"/>
</dbReference>
<feature type="domain" description="HTH luxR-type" evidence="6">
    <location>
        <begin position="1"/>
        <end position="66"/>
    </location>
</feature>
<keyword evidence="5" id="KW-1133">Transmembrane helix</keyword>
<feature type="transmembrane region" description="Helical" evidence="5">
    <location>
        <begin position="104"/>
        <end position="124"/>
    </location>
</feature>
<evidence type="ECO:0000313" key="8">
    <source>
        <dbReference type="Proteomes" id="UP000433104"/>
    </source>
</evidence>
<dbReference type="SUPFAM" id="SSF46894">
    <property type="entry name" value="C-terminal effector domain of the bipartite response regulators"/>
    <property type="match status" value="1"/>
</dbReference>
<sequence length="246" mass="27135">MEDGYDSLSEKERETLRLLLYGHDAKSMAGTLGLSVHTVNERLRNARRKLDVTSSKEAARLLFERESDTPHFLGHKTLGDADEGDGAPDDEQSQDDGKARIPRAYILAGVLIMSLIFAALALGLNPATTDKEVAAVESQEGQAEAAARYWLELSDTGDAEGSYALTAENFRASNTLDAWRNALSQVREPLGVTQSRRLVSAEMPPTPQGYMVVKYRTDFAQQADMLETVTLVRENGNWRVVGIYLE</sequence>
<keyword evidence="5" id="KW-0472">Membrane</keyword>
<feature type="region of interest" description="Disordered" evidence="4">
    <location>
        <begin position="72"/>
        <end position="97"/>
    </location>
</feature>
<keyword evidence="1" id="KW-0805">Transcription regulation</keyword>
<dbReference type="InterPro" id="IPR016032">
    <property type="entry name" value="Sig_transdc_resp-reg_C-effctor"/>
</dbReference>
<evidence type="ECO:0000256" key="5">
    <source>
        <dbReference type="SAM" id="Phobius"/>
    </source>
</evidence>
<dbReference type="Gene3D" id="1.10.10.10">
    <property type="entry name" value="Winged helix-like DNA-binding domain superfamily/Winged helix DNA-binding domain"/>
    <property type="match status" value="1"/>
</dbReference>
<dbReference type="OrthoDB" id="7193436at2"/>
<dbReference type="AlphaFoldDB" id="A0A844ZDZ3"/>
<protein>
    <submittedName>
        <fullName evidence="7">DUF4019 domain-containing protein</fullName>
    </submittedName>
</protein>
<name>A0A844ZDZ3_9SPHN</name>
<dbReference type="Pfam" id="PF00196">
    <property type="entry name" value="GerE"/>
    <property type="match status" value="1"/>
</dbReference>
<reference evidence="7 8" key="1">
    <citation type="submission" date="2019-12" db="EMBL/GenBank/DDBJ databases">
        <title>Genomic-based taxomic classification of the family Erythrobacteraceae.</title>
        <authorList>
            <person name="Xu L."/>
        </authorList>
    </citation>
    <scope>NUCLEOTIDE SEQUENCE [LARGE SCALE GENOMIC DNA]</scope>
    <source>
        <strain evidence="7 8">MCCC 1A09962</strain>
    </source>
</reference>
<feature type="compositionally biased region" description="Acidic residues" evidence="4">
    <location>
        <begin position="80"/>
        <end position="94"/>
    </location>
</feature>
<dbReference type="PANTHER" id="PTHR44688:SF16">
    <property type="entry name" value="DNA-BINDING TRANSCRIPTIONAL ACTIVATOR DEVR_DOSR"/>
    <property type="match status" value="1"/>
</dbReference>
<dbReference type="Pfam" id="PF13211">
    <property type="entry name" value="DUF4019"/>
    <property type="match status" value="1"/>
</dbReference>
<evidence type="ECO:0000259" key="6">
    <source>
        <dbReference type="PROSITE" id="PS50043"/>
    </source>
</evidence>
<keyword evidence="3" id="KW-0804">Transcription</keyword>
<evidence type="ECO:0000313" key="7">
    <source>
        <dbReference type="EMBL" id="MXO86105.1"/>
    </source>
</evidence>
<evidence type="ECO:0000256" key="4">
    <source>
        <dbReference type="SAM" id="MobiDB-lite"/>
    </source>
</evidence>
<dbReference type="CDD" id="cd06170">
    <property type="entry name" value="LuxR_C_like"/>
    <property type="match status" value="1"/>
</dbReference>
<accession>A0A844ZDZ3</accession>
<gene>
    <name evidence="7" type="ORF">GRI38_08700</name>
</gene>
<organism evidence="7 8">
    <name type="scientific">Parapontixanthobacter aurantiacus</name>
    <dbReference type="NCBI Taxonomy" id="1463599"/>
    <lineage>
        <taxon>Bacteria</taxon>
        <taxon>Pseudomonadati</taxon>
        <taxon>Pseudomonadota</taxon>
        <taxon>Alphaproteobacteria</taxon>
        <taxon>Sphingomonadales</taxon>
        <taxon>Erythrobacteraceae</taxon>
        <taxon>Parapontixanthobacter</taxon>
    </lineage>
</organism>
<proteinExistence type="predicted"/>
<dbReference type="InterPro" id="IPR000792">
    <property type="entry name" value="Tscrpt_reg_LuxR_C"/>
</dbReference>
<keyword evidence="5" id="KW-0812">Transmembrane</keyword>
<comment type="caution">
    <text evidence="7">The sequence shown here is derived from an EMBL/GenBank/DDBJ whole genome shotgun (WGS) entry which is preliminary data.</text>
</comment>
<evidence type="ECO:0000256" key="3">
    <source>
        <dbReference type="ARBA" id="ARBA00023163"/>
    </source>
</evidence>
<dbReference type="GO" id="GO:0006355">
    <property type="term" value="P:regulation of DNA-templated transcription"/>
    <property type="evidence" value="ECO:0007669"/>
    <property type="project" value="InterPro"/>
</dbReference>
<dbReference type="GO" id="GO:0003677">
    <property type="term" value="F:DNA binding"/>
    <property type="evidence" value="ECO:0007669"/>
    <property type="project" value="UniProtKB-KW"/>
</dbReference>
<keyword evidence="8" id="KW-1185">Reference proteome</keyword>
<dbReference type="PRINTS" id="PR00038">
    <property type="entry name" value="HTHLUXR"/>
</dbReference>
<dbReference type="EMBL" id="WTYW01000002">
    <property type="protein sequence ID" value="MXO86105.1"/>
    <property type="molecule type" value="Genomic_DNA"/>
</dbReference>
<dbReference type="InterPro" id="IPR036388">
    <property type="entry name" value="WH-like_DNA-bd_sf"/>
</dbReference>
<evidence type="ECO:0000256" key="1">
    <source>
        <dbReference type="ARBA" id="ARBA00023015"/>
    </source>
</evidence>